<protein>
    <recommendedName>
        <fullName evidence="4">Terpene synthase</fullName>
        <ecNumber evidence="4">4.2.3.-</ecNumber>
    </recommendedName>
</protein>
<evidence type="ECO:0000256" key="4">
    <source>
        <dbReference type="RuleBase" id="RU366034"/>
    </source>
</evidence>
<keyword evidence="6" id="KW-1185">Reference proteome</keyword>
<dbReference type="GO" id="GO:0010333">
    <property type="term" value="F:terpene synthase activity"/>
    <property type="evidence" value="ECO:0007669"/>
    <property type="project" value="InterPro"/>
</dbReference>
<comment type="caution">
    <text evidence="5">The sequence shown here is derived from an EMBL/GenBank/DDBJ whole genome shotgun (WGS) entry which is preliminary data.</text>
</comment>
<keyword evidence="4" id="KW-0456">Lyase</keyword>
<comment type="similarity">
    <text evidence="2 4">Belongs to the terpene synthase family.</text>
</comment>
<keyword evidence="3 4" id="KW-0460">Magnesium</keyword>
<evidence type="ECO:0000256" key="2">
    <source>
        <dbReference type="ARBA" id="ARBA00006333"/>
    </source>
</evidence>
<dbReference type="PANTHER" id="PTHR35201">
    <property type="entry name" value="TERPENE SYNTHASE"/>
    <property type="match status" value="1"/>
</dbReference>
<evidence type="ECO:0000256" key="1">
    <source>
        <dbReference type="ARBA" id="ARBA00001946"/>
    </source>
</evidence>
<keyword evidence="4" id="KW-0479">Metal-binding</keyword>
<dbReference type="GO" id="GO:0008299">
    <property type="term" value="P:isoprenoid biosynthetic process"/>
    <property type="evidence" value="ECO:0007669"/>
    <property type="project" value="UniProtKB-ARBA"/>
</dbReference>
<dbReference type="Pfam" id="PF19086">
    <property type="entry name" value="Terpene_syn_C_2"/>
    <property type="match status" value="1"/>
</dbReference>
<dbReference type="EMBL" id="JAUIQD010000001">
    <property type="protein sequence ID" value="KAK3364561.1"/>
    <property type="molecule type" value="Genomic_DNA"/>
</dbReference>
<organism evidence="5 6">
    <name type="scientific">Lasiosphaeria hispida</name>
    <dbReference type="NCBI Taxonomy" id="260671"/>
    <lineage>
        <taxon>Eukaryota</taxon>
        <taxon>Fungi</taxon>
        <taxon>Dikarya</taxon>
        <taxon>Ascomycota</taxon>
        <taxon>Pezizomycotina</taxon>
        <taxon>Sordariomycetes</taxon>
        <taxon>Sordariomycetidae</taxon>
        <taxon>Sordariales</taxon>
        <taxon>Lasiosphaeriaceae</taxon>
        <taxon>Lasiosphaeria</taxon>
    </lineage>
</organism>
<dbReference type="Proteomes" id="UP001275084">
    <property type="component" value="Unassembled WGS sequence"/>
</dbReference>
<gene>
    <name evidence="5" type="ORF">B0T25DRAFT_493447</name>
</gene>
<dbReference type="Gene3D" id="1.10.600.10">
    <property type="entry name" value="Farnesyl Diphosphate Synthase"/>
    <property type="match status" value="1"/>
</dbReference>
<evidence type="ECO:0000313" key="6">
    <source>
        <dbReference type="Proteomes" id="UP001275084"/>
    </source>
</evidence>
<accession>A0AAJ0ML75</accession>
<evidence type="ECO:0000313" key="5">
    <source>
        <dbReference type="EMBL" id="KAK3364561.1"/>
    </source>
</evidence>
<comment type="cofactor">
    <cofactor evidence="1 4">
        <name>Mg(2+)</name>
        <dbReference type="ChEBI" id="CHEBI:18420"/>
    </cofactor>
</comment>
<dbReference type="EC" id="4.2.3.-" evidence="4"/>
<dbReference type="SFLD" id="SFLDS00005">
    <property type="entry name" value="Isoprenoid_Synthase_Type_I"/>
    <property type="match status" value="1"/>
</dbReference>
<reference evidence="5" key="1">
    <citation type="journal article" date="2023" name="Mol. Phylogenet. Evol.">
        <title>Genome-scale phylogeny and comparative genomics of the fungal order Sordariales.</title>
        <authorList>
            <person name="Hensen N."/>
            <person name="Bonometti L."/>
            <person name="Westerberg I."/>
            <person name="Brannstrom I.O."/>
            <person name="Guillou S."/>
            <person name="Cros-Aarteil S."/>
            <person name="Calhoun S."/>
            <person name="Haridas S."/>
            <person name="Kuo A."/>
            <person name="Mondo S."/>
            <person name="Pangilinan J."/>
            <person name="Riley R."/>
            <person name="LaButti K."/>
            <person name="Andreopoulos B."/>
            <person name="Lipzen A."/>
            <person name="Chen C."/>
            <person name="Yan M."/>
            <person name="Daum C."/>
            <person name="Ng V."/>
            <person name="Clum A."/>
            <person name="Steindorff A."/>
            <person name="Ohm R.A."/>
            <person name="Martin F."/>
            <person name="Silar P."/>
            <person name="Natvig D.O."/>
            <person name="Lalanne C."/>
            <person name="Gautier V."/>
            <person name="Ament-Velasquez S.L."/>
            <person name="Kruys A."/>
            <person name="Hutchinson M.I."/>
            <person name="Powell A.J."/>
            <person name="Barry K."/>
            <person name="Miller A.N."/>
            <person name="Grigoriev I.V."/>
            <person name="Debuchy R."/>
            <person name="Gladieux P."/>
            <person name="Hiltunen Thoren M."/>
            <person name="Johannesson H."/>
        </authorList>
    </citation>
    <scope>NUCLEOTIDE SEQUENCE</scope>
    <source>
        <strain evidence="5">CBS 955.72</strain>
    </source>
</reference>
<dbReference type="InterPro" id="IPR034686">
    <property type="entry name" value="Terpene_cyclase-like_2"/>
</dbReference>
<name>A0AAJ0ML75_9PEZI</name>
<dbReference type="SUPFAM" id="SSF48576">
    <property type="entry name" value="Terpenoid synthases"/>
    <property type="match status" value="1"/>
</dbReference>
<dbReference type="InterPro" id="IPR008949">
    <property type="entry name" value="Isoprenoid_synthase_dom_sf"/>
</dbReference>
<dbReference type="AlphaFoldDB" id="A0AAJ0ML75"/>
<sequence length="371" mass="42412">MAAEMVTIPDFLRNWPWKREINANYETAKAAAEAWVHTFNFFDSKSQNAFDRCELSKLSSLTYPYFDQAQLRAACELMTLFYLFDEYTDVSAPAATRALADVVMDALRNPSTPRPEGEFPLAELARQYWANTLPLASPMARRHLIDTFQAYVDSVVQQAEDRAGDRVRSVEEYWPVRRHTGGCLPSFALMELELDFGEEVYGHPLVVRLREIAMDSICATNDVYSYNVERARGHALHNLVTLIMHEKDIGPQAAVRYIGEWHDGIVAEFLACHEELKKVSPQWGAEVDRQVQFYVHGMGCWVRGSDNWHFEGQRHMGKDGLRIQRERVLAMMPRVEALLAREGDVALRELMEKNEVAGIQIETKPVRCLVA</sequence>
<reference evidence="5" key="2">
    <citation type="submission" date="2023-06" db="EMBL/GenBank/DDBJ databases">
        <authorList>
            <consortium name="Lawrence Berkeley National Laboratory"/>
            <person name="Haridas S."/>
            <person name="Hensen N."/>
            <person name="Bonometti L."/>
            <person name="Westerberg I."/>
            <person name="Brannstrom I.O."/>
            <person name="Guillou S."/>
            <person name="Cros-Aarteil S."/>
            <person name="Calhoun S."/>
            <person name="Kuo A."/>
            <person name="Mondo S."/>
            <person name="Pangilinan J."/>
            <person name="Riley R."/>
            <person name="Labutti K."/>
            <person name="Andreopoulos B."/>
            <person name="Lipzen A."/>
            <person name="Chen C."/>
            <person name="Yanf M."/>
            <person name="Daum C."/>
            <person name="Ng V."/>
            <person name="Clum A."/>
            <person name="Steindorff A."/>
            <person name="Ohm R."/>
            <person name="Martin F."/>
            <person name="Silar P."/>
            <person name="Natvig D."/>
            <person name="Lalanne C."/>
            <person name="Gautier V."/>
            <person name="Ament-Velasquez S.L."/>
            <person name="Kruys A."/>
            <person name="Hutchinson M.I."/>
            <person name="Powell A.J."/>
            <person name="Barry K."/>
            <person name="Miller A.N."/>
            <person name="Grigoriev I.V."/>
            <person name="Debuchy R."/>
            <person name="Gladieux P."/>
            <person name="Thoren M.H."/>
            <person name="Johannesson H."/>
        </authorList>
    </citation>
    <scope>NUCLEOTIDE SEQUENCE</scope>
    <source>
        <strain evidence="5">CBS 955.72</strain>
    </source>
</reference>
<dbReference type="GO" id="GO:0046872">
    <property type="term" value="F:metal ion binding"/>
    <property type="evidence" value="ECO:0007669"/>
    <property type="project" value="UniProtKB-KW"/>
</dbReference>
<dbReference type="SFLD" id="SFLDG01020">
    <property type="entry name" value="Terpene_Cyclase_Like_2"/>
    <property type="match status" value="1"/>
</dbReference>
<evidence type="ECO:0000256" key="3">
    <source>
        <dbReference type="ARBA" id="ARBA00022842"/>
    </source>
</evidence>
<dbReference type="PANTHER" id="PTHR35201:SF4">
    <property type="entry name" value="BETA-PINACENE SYNTHASE-RELATED"/>
    <property type="match status" value="1"/>
</dbReference>
<proteinExistence type="inferred from homology"/>